<evidence type="ECO:0000313" key="2">
    <source>
        <dbReference type="Proteomes" id="UP000887578"/>
    </source>
</evidence>
<dbReference type="PANTHER" id="PTHR43975:SF2">
    <property type="entry name" value="EG:BACR7A4.14 PROTEIN-RELATED"/>
    <property type="match status" value="1"/>
</dbReference>
<dbReference type="Pfam" id="PF13561">
    <property type="entry name" value="adh_short_C2"/>
    <property type="match status" value="1"/>
</dbReference>
<dbReference type="InterPro" id="IPR020904">
    <property type="entry name" value="Sc_DH/Rdtase_CS"/>
</dbReference>
<dbReference type="WBParaSite" id="PDA_v2.g21309.t1">
    <property type="protein sequence ID" value="PDA_v2.g21309.t1"/>
    <property type="gene ID" value="PDA_v2.g21309"/>
</dbReference>
<accession>A0A914Q2F5</accession>
<sequence length="158" mass="17414">MRDRSPTSPPGLFFFIIHLTELAIPHLEKTKGNIVNVSSIGSQKTSPQVPFYCIAKAGLDHFARNYAALLAPKGIRVNNLNPGGTSTAFISRHGVPQEMEKKMSEDYSQHIPLKRFAESKEMAEFLFFMASEKASYLTGQIINVDGGSLINSPAMKLD</sequence>
<keyword evidence="2" id="KW-1185">Reference proteome</keyword>
<proteinExistence type="predicted"/>
<evidence type="ECO:0000313" key="3">
    <source>
        <dbReference type="WBParaSite" id="PDA_v2.g21309.t1"/>
    </source>
</evidence>
<dbReference type="SUPFAM" id="SSF51735">
    <property type="entry name" value="NAD(P)-binding Rossmann-fold domains"/>
    <property type="match status" value="1"/>
</dbReference>
<evidence type="ECO:0000256" key="1">
    <source>
        <dbReference type="ARBA" id="ARBA00023002"/>
    </source>
</evidence>
<protein>
    <submittedName>
        <fullName evidence="3">Uncharacterized protein</fullName>
    </submittedName>
</protein>
<reference evidence="3" key="1">
    <citation type="submission" date="2022-11" db="UniProtKB">
        <authorList>
            <consortium name="WormBaseParasite"/>
        </authorList>
    </citation>
    <scope>IDENTIFICATION</scope>
</reference>
<organism evidence="2 3">
    <name type="scientific">Panagrolaimus davidi</name>
    <dbReference type="NCBI Taxonomy" id="227884"/>
    <lineage>
        <taxon>Eukaryota</taxon>
        <taxon>Metazoa</taxon>
        <taxon>Ecdysozoa</taxon>
        <taxon>Nematoda</taxon>
        <taxon>Chromadorea</taxon>
        <taxon>Rhabditida</taxon>
        <taxon>Tylenchina</taxon>
        <taxon>Panagrolaimomorpha</taxon>
        <taxon>Panagrolaimoidea</taxon>
        <taxon>Panagrolaimidae</taxon>
        <taxon>Panagrolaimus</taxon>
    </lineage>
</organism>
<dbReference type="PANTHER" id="PTHR43975">
    <property type="entry name" value="ZGC:101858"/>
    <property type="match status" value="1"/>
</dbReference>
<name>A0A914Q2F5_9BILA</name>
<dbReference type="Proteomes" id="UP000887578">
    <property type="component" value="Unplaced"/>
</dbReference>
<dbReference type="GO" id="GO:0016491">
    <property type="term" value="F:oxidoreductase activity"/>
    <property type="evidence" value="ECO:0007669"/>
    <property type="project" value="UniProtKB-KW"/>
</dbReference>
<keyword evidence="1" id="KW-0560">Oxidoreductase</keyword>
<dbReference type="Gene3D" id="3.40.50.720">
    <property type="entry name" value="NAD(P)-binding Rossmann-like Domain"/>
    <property type="match status" value="1"/>
</dbReference>
<dbReference type="AlphaFoldDB" id="A0A914Q2F5"/>
<dbReference type="InterPro" id="IPR036291">
    <property type="entry name" value="NAD(P)-bd_dom_sf"/>
</dbReference>
<dbReference type="PRINTS" id="PR00081">
    <property type="entry name" value="GDHRDH"/>
</dbReference>
<dbReference type="PROSITE" id="PS00061">
    <property type="entry name" value="ADH_SHORT"/>
    <property type="match status" value="1"/>
</dbReference>
<dbReference type="InterPro" id="IPR002347">
    <property type="entry name" value="SDR_fam"/>
</dbReference>